<keyword evidence="6" id="KW-0496">Mitochondrion</keyword>
<dbReference type="PROSITE" id="PS50920">
    <property type="entry name" value="SOLCAR"/>
    <property type="match status" value="1"/>
</dbReference>
<keyword evidence="6" id="KW-0999">Mitochondrion inner membrane</keyword>
<evidence type="ECO:0000256" key="1">
    <source>
        <dbReference type="ARBA" id="ARBA00004141"/>
    </source>
</evidence>
<accession>A0ABR1Q659</accession>
<dbReference type="PANTHER" id="PTHR45667">
    <property type="entry name" value="S-ADENOSYLMETHIONINE MITOCHONDRIAL CARRIER PROTEIN"/>
    <property type="match status" value="1"/>
</dbReference>
<evidence type="ECO:0000256" key="10">
    <source>
        <dbReference type="RuleBase" id="RU000488"/>
    </source>
</evidence>
<keyword evidence="4 9" id="KW-0812">Transmembrane</keyword>
<comment type="caution">
    <text evidence="11">The sequence shown here is derived from an EMBL/GenBank/DDBJ whole genome shotgun (WGS) entry which is preliminary data.</text>
</comment>
<name>A0ABR1Q659_9PEZI</name>
<evidence type="ECO:0000313" key="11">
    <source>
        <dbReference type="EMBL" id="KAK7948047.1"/>
    </source>
</evidence>
<comment type="subcellular location">
    <subcellularLocation>
        <location evidence="1">Membrane</location>
        <topology evidence="1">Multi-pass membrane protein</topology>
    </subcellularLocation>
</comment>
<keyword evidence="3 10" id="KW-0813">Transport</keyword>
<evidence type="ECO:0000256" key="5">
    <source>
        <dbReference type="ARBA" id="ARBA00022737"/>
    </source>
</evidence>
<organism evidence="11 12">
    <name type="scientific">Apiospora aurea</name>
    <dbReference type="NCBI Taxonomy" id="335848"/>
    <lineage>
        <taxon>Eukaryota</taxon>
        <taxon>Fungi</taxon>
        <taxon>Dikarya</taxon>
        <taxon>Ascomycota</taxon>
        <taxon>Pezizomycotina</taxon>
        <taxon>Sordariomycetes</taxon>
        <taxon>Xylariomycetidae</taxon>
        <taxon>Amphisphaeriales</taxon>
        <taxon>Apiosporaceae</taxon>
        <taxon>Apiospora</taxon>
    </lineage>
</organism>
<dbReference type="Pfam" id="PF00153">
    <property type="entry name" value="Mito_carr"/>
    <property type="match status" value="3"/>
</dbReference>
<gene>
    <name evidence="11" type="ORF">PG986_008933</name>
</gene>
<dbReference type="Proteomes" id="UP001391051">
    <property type="component" value="Unassembled WGS sequence"/>
</dbReference>
<dbReference type="SUPFAM" id="SSF103506">
    <property type="entry name" value="Mitochondrial carrier"/>
    <property type="match status" value="1"/>
</dbReference>
<protein>
    <submittedName>
        <fullName evidence="11">Mitochondrial carrier C12B10.09</fullName>
    </submittedName>
</protein>
<sequence length="362" mass="38541">MSTSSQPPFTTALLAGGLAGTTVDLSLFPLDTLKTRLQSAAGFFPSGGFRGIYRGVGSAVVGSAPGAAFFFCTYEGVKSTLAARRHEKQLLATLHGGIPEKDRWAAPLEHMAAASMGEVAACAVRVPTEVVKQRAQAGLHGGSSSAALGAILSQYRTIGLEGFPLWEALKAWSRRRKGGDGFENTAAESAVFGSISGAIAAGITTPLDVLKTRVMLSKERERVIPMADPLSMGASIIAFVEITNRIVSTCKYCIETIKDAPKDFQMILGETTSLEAIIETLKGLGTNPLGLSGTLETCRRRLVALESLLPKLQENDASRKKRHKITFAELAWPLKESKARKLLSEVSQYKATLLLAISGDMA</sequence>
<keyword evidence="12" id="KW-1185">Reference proteome</keyword>
<keyword evidence="5" id="KW-0677">Repeat</keyword>
<evidence type="ECO:0000256" key="4">
    <source>
        <dbReference type="ARBA" id="ARBA00022692"/>
    </source>
</evidence>
<evidence type="ECO:0000256" key="9">
    <source>
        <dbReference type="PROSITE-ProRule" id="PRU00282"/>
    </source>
</evidence>
<evidence type="ECO:0000256" key="8">
    <source>
        <dbReference type="ARBA" id="ARBA00023136"/>
    </source>
</evidence>
<proteinExistence type="inferred from homology"/>
<dbReference type="InterPro" id="IPR018108">
    <property type="entry name" value="MCP_transmembrane"/>
</dbReference>
<dbReference type="Gene3D" id="1.50.40.10">
    <property type="entry name" value="Mitochondrial carrier domain"/>
    <property type="match status" value="2"/>
</dbReference>
<evidence type="ECO:0000313" key="12">
    <source>
        <dbReference type="Proteomes" id="UP001391051"/>
    </source>
</evidence>
<dbReference type="RefSeq" id="XP_066697553.1">
    <property type="nucleotide sequence ID" value="XM_066845155.1"/>
</dbReference>
<reference evidence="11 12" key="1">
    <citation type="submission" date="2023-01" db="EMBL/GenBank/DDBJ databases">
        <title>Analysis of 21 Apiospora genomes using comparative genomics revels a genus with tremendous synthesis potential of carbohydrate active enzymes and secondary metabolites.</title>
        <authorList>
            <person name="Sorensen T."/>
        </authorList>
    </citation>
    <scope>NUCLEOTIDE SEQUENCE [LARGE SCALE GENOMIC DNA]</scope>
    <source>
        <strain evidence="11 12">CBS 24483</strain>
    </source>
</reference>
<keyword evidence="8 9" id="KW-0472">Membrane</keyword>
<dbReference type="GeneID" id="92078217"/>
<dbReference type="InterPro" id="IPR023395">
    <property type="entry name" value="MCP_dom_sf"/>
</dbReference>
<evidence type="ECO:0000256" key="6">
    <source>
        <dbReference type="ARBA" id="ARBA00022792"/>
    </source>
</evidence>
<evidence type="ECO:0000256" key="3">
    <source>
        <dbReference type="ARBA" id="ARBA00022448"/>
    </source>
</evidence>
<keyword evidence="7" id="KW-1133">Transmembrane helix</keyword>
<dbReference type="EMBL" id="JAQQWE010000006">
    <property type="protein sequence ID" value="KAK7948047.1"/>
    <property type="molecule type" value="Genomic_DNA"/>
</dbReference>
<evidence type="ECO:0000256" key="7">
    <source>
        <dbReference type="ARBA" id="ARBA00022989"/>
    </source>
</evidence>
<comment type="similarity">
    <text evidence="2 10">Belongs to the mitochondrial carrier (TC 2.A.29) family.</text>
</comment>
<feature type="repeat" description="Solcar" evidence="9">
    <location>
        <begin position="7"/>
        <end position="80"/>
    </location>
</feature>
<evidence type="ECO:0000256" key="2">
    <source>
        <dbReference type="ARBA" id="ARBA00006375"/>
    </source>
</evidence>